<evidence type="ECO:0000313" key="1">
    <source>
        <dbReference type="EMBL" id="KAL3691507.1"/>
    </source>
</evidence>
<gene>
    <name evidence="1" type="ORF">R1sor_005158</name>
</gene>
<dbReference type="EMBL" id="JBJQOH010000003">
    <property type="protein sequence ID" value="KAL3691507.1"/>
    <property type="molecule type" value="Genomic_DNA"/>
</dbReference>
<keyword evidence="2" id="KW-1185">Reference proteome</keyword>
<accession>A0ABD3HLR1</accession>
<reference evidence="1 2" key="1">
    <citation type="submission" date="2024-09" db="EMBL/GenBank/DDBJ databases">
        <title>Chromosome-scale assembly of Riccia sorocarpa.</title>
        <authorList>
            <person name="Paukszto L."/>
        </authorList>
    </citation>
    <scope>NUCLEOTIDE SEQUENCE [LARGE SCALE GENOMIC DNA]</scope>
    <source>
        <strain evidence="1">LP-2024</strain>
        <tissue evidence="1">Aerial parts of the thallus</tissue>
    </source>
</reference>
<dbReference type="PANTHER" id="PTHR31722">
    <property type="entry name" value="OS06G0675200 PROTEIN"/>
    <property type="match status" value="1"/>
</dbReference>
<comment type="caution">
    <text evidence="1">The sequence shown here is derived from an EMBL/GenBank/DDBJ whole genome shotgun (WGS) entry which is preliminary data.</text>
</comment>
<dbReference type="Proteomes" id="UP001633002">
    <property type="component" value="Unassembled WGS sequence"/>
</dbReference>
<dbReference type="PANTHER" id="PTHR31722:SF0">
    <property type="entry name" value="OS06G0675200 PROTEIN"/>
    <property type="match status" value="1"/>
</dbReference>
<protein>
    <submittedName>
        <fullName evidence="1">Uncharacterized protein</fullName>
    </submittedName>
</protein>
<sequence length="595" mass="64117">MTKQRSVIQTLDLPDDYGDYDHFTPESCGWLSPRNSFSGEYAPSHSRGSQTEMEIMSPEGSCCSTSSRLSKDDGSLTSVEFEFAMASSGFHDALSEGFYMTADELFHGGKLLPGYITPDGKKEVLVVEPALISDSAEGRTRTPVTIARHLSAESLTESSSTPSPPPMGCAIGSGCARTPKPPKWRELFGALRRVKSDSGRQRVPEETFLPPKAMQGGKNFFKHFFSHGQNNATAPQEGVKMSTATIFSPVPPPRSYAPSTAPSSVSFNHPVTSTFPPIPPSSADLSSCSRSFSSFDVNEVHNTVNLPQVSAEVAVETSCSRGTGSSESFLAEAAAYGRSKGIASSAATTSSSKSSAGGKFSSLGIPARKVERPVAGANLMRSASGRVIVRGLDRAGSGNGNNINNSSVKNSAALQEQLRALRSREIRRSPERSVYASNVRVTPVLNVPGVCMGPVLRGATKAGKGKLSNFRSFLSFKREKPPTSLSAPIATHAEAAVYPFDHHYCFTAEQNLRHTKNAAGPDLKKFLRNISIVANEREQPMAEIDRMAVETHRLQQGKGHFMFMLDIRLPPCHCVTRGVLQRKKQAGRQDKIHGC</sequence>
<evidence type="ECO:0000313" key="2">
    <source>
        <dbReference type="Proteomes" id="UP001633002"/>
    </source>
</evidence>
<organism evidence="1 2">
    <name type="scientific">Riccia sorocarpa</name>
    <dbReference type="NCBI Taxonomy" id="122646"/>
    <lineage>
        <taxon>Eukaryota</taxon>
        <taxon>Viridiplantae</taxon>
        <taxon>Streptophyta</taxon>
        <taxon>Embryophyta</taxon>
        <taxon>Marchantiophyta</taxon>
        <taxon>Marchantiopsida</taxon>
        <taxon>Marchantiidae</taxon>
        <taxon>Marchantiales</taxon>
        <taxon>Ricciaceae</taxon>
        <taxon>Riccia</taxon>
    </lineage>
</organism>
<proteinExistence type="predicted"/>
<name>A0ABD3HLR1_9MARC</name>
<dbReference type="AlphaFoldDB" id="A0ABD3HLR1"/>